<reference evidence="1" key="1">
    <citation type="submission" date="2018-05" db="EMBL/GenBank/DDBJ databases">
        <title>Draft genome of Mucuna pruriens seed.</title>
        <authorList>
            <person name="Nnadi N.E."/>
            <person name="Vos R."/>
            <person name="Hasami M.H."/>
            <person name="Devisetty U.K."/>
            <person name="Aguiy J.C."/>
        </authorList>
    </citation>
    <scope>NUCLEOTIDE SEQUENCE [LARGE SCALE GENOMIC DNA]</scope>
    <source>
        <strain evidence="1">JCA_2017</strain>
    </source>
</reference>
<keyword evidence="2" id="KW-1185">Reference proteome</keyword>
<comment type="caution">
    <text evidence="1">The sequence shown here is derived from an EMBL/GenBank/DDBJ whole genome shotgun (WGS) entry which is preliminary data.</text>
</comment>
<evidence type="ECO:0000313" key="1">
    <source>
        <dbReference type="EMBL" id="RDX87865.1"/>
    </source>
</evidence>
<accession>A0A371GBE7</accession>
<dbReference type="Proteomes" id="UP000257109">
    <property type="component" value="Unassembled WGS sequence"/>
</dbReference>
<proteinExistence type="predicted"/>
<feature type="non-terminal residue" evidence="1">
    <location>
        <position position="1"/>
    </location>
</feature>
<name>A0A371GBE7_MUCPR</name>
<evidence type="ECO:0000313" key="2">
    <source>
        <dbReference type="Proteomes" id="UP000257109"/>
    </source>
</evidence>
<dbReference type="OrthoDB" id="913488at2759"/>
<sequence length="108" mass="11974">MRTVSARKSESDKELLKMFCKIPKYAKFLKELCVHKRKKMKGSVEVGGVVSALSKNEDFTTRAQALQKKCRDPVIILVPCTIGECTFANAMLNLGASINIMPTSVHKS</sequence>
<gene>
    <name evidence="1" type="ORF">CR513_30610</name>
</gene>
<organism evidence="1 2">
    <name type="scientific">Mucuna pruriens</name>
    <name type="common">Velvet bean</name>
    <name type="synonym">Dolichos pruriens</name>
    <dbReference type="NCBI Taxonomy" id="157652"/>
    <lineage>
        <taxon>Eukaryota</taxon>
        <taxon>Viridiplantae</taxon>
        <taxon>Streptophyta</taxon>
        <taxon>Embryophyta</taxon>
        <taxon>Tracheophyta</taxon>
        <taxon>Spermatophyta</taxon>
        <taxon>Magnoliopsida</taxon>
        <taxon>eudicotyledons</taxon>
        <taxon>Gunneridae</taxon>
        <taxon>Pentapetalae</taxon>
        <taxon>rosids</taxon>
        <taxon>fabids</taxon>
        <taxon>Fabales</taxon>
        <taxon>Fabaceae</taxon>
        <taxon>Papilionoideae</taxon>
        <taxon>50 kb inversion clade</taxon>
        <taxon>NPAAA clade</taxon>
        <taxon>indigoferoid/millettioid clade</taxon>
        <taxon>Phaseoleae</taxon>
        <taxon>Mucuna</taxon>
    </lineage>
</organism>
<dbReference type="EMBL" id="QJKJ01006108">
    <property type="protein sequence ID" value="RDX87865.1"/>
    <property type="molecule type" value="Genomic_DNA"/>
</dbReference>
<protein>
    <submittedName>
        <fullName evidence="1">Uncharacterized protein</fullName>
    </submittedName>
</protein>
<dbReference type="PANTHER" id="PTHR33067">
    <property type="entry name" value="RNA-DIRECTED DNA POLYMERASE-RELATED"/>
    <property type="match status" value="1"/>
</dbReference>
<dbReference type="AlphaFoldDB" id="A0A371GBE7"/>
<dbReference type="PANTHER" id="PTHR33067:SF9">
    <property type="entry name" value="RNA-DIRECTED DNA POLYMERASE"/>
    <property type="match status" value="1"/>
</dbReference>